<protein>
    <submittedName>
        <fullName evidence="2">PH domain-containing protein</fullName>
    </submittedName>
</protein>
<dbReference type="AlphaFoldDB" id="A0A9Q4HEG0"/>
<evidence type="ECO:0000259" key="1">
    <source>
        <dbReference type="Pfam" id="PF23491"/>
    </source>
</evidence>
<evidence type="ECO:0000313" key="2">
    <source>
        <dbReference type="EMBL" id="MCY8121682.1"/>
    </source>
</evidence>
<feature type="domain" description="Sublancin immunity protein SunI-like PH" evidence="1">
    <location>
        <begin position="2"/>
        <end position="81"/>
    </location>
</feature>
<comment type="caution">
    <text evidence="2">The sequence shown here is derived from an EMBL/GenBank/DDBJ whole genome shotgun (WGS) entry which is preliminary data.</text>
</comment>
<dbReference type="InterPro" id="IPR055365">
    <property type="entry name" value="PH_SunI-like"/>
</dbReference>
<dbReference type="EMBL" id="JALANJ010000019">
    <property type="protein sequence ID" value="MCY8121682.1"/>
    <property type="molecule type" value="Genomic_DNA"/>
</dbReference>
<organism evidence="2 3">
    <name type="scientific">Bacillus spizizenii</name>
    <name type="common">Bacillus subtilis subsp. spizizenii</name>
    <dbReference type="NCBI Taxonomy" id="96241"/>
    <lineage>
        <taxon>Bacteria</taxon>
        <taxon>Bacillati</taxon>
        <taxon>Bacillota</taxon>
        <taxon>Bacilli</taxon>
        <taxon>Bacillales</taxon>
        <taxon>Bacillaceae</taxon>
        <taxon>Bacillus</taxon>
    </lineage>
</organism>
<proteinExistence type="predicted"/>
<evidence type="ECO:0000313" key="3">
    <source>
        <dbReference type="Proteomes" id="UP001070352"/>
    </source>
</evidence>
<dbReference type="Pfam" id="PF23491">
    <property type="entry name" value="bPH_8"/>
    <property type="match status" value="1"/>
</dbReference>
<dbReference type="RefSeq" id="WP_166851682.1">
    <property type="nucleotide sequence ID" value="NZ_JARSKG010000003.1"/>
</dbReference>
<dbReference type="Proteomes" id="UP001070352">
    <property type="component" value="Unassembled WGS sequence"/>
</dbReference>
<accession>A0A9Q4HEG0</accession>
<gene>
    <name evidence="2" type="ORF">MOC45_13850</name>
</gene>
<reference evidence="2" key="1">
    <citation type="submission" date="2022-02" db="EMBL/GenBank/DDBJ databases">
        <title>Crop Bioprotection Bacillus Genome Sequencing.</title>
        <authorList>
            <person name="Dunlap C."/>
        </authorList>
    </citation>
    <scope>NUCLEOTIDE SEQUENCE</scope>
    <source>
        <strain evidence="2">M18B4</strain>
    </source>
</reference>
<name>A0A9Q4HEG0_BACSC</name>
<sequence>MLGINVKKSNENLIINWQLSKIEIPIKEINDVFLDPNYGGEEKSAVRIGFPYGSTDRVVIKTANNTYILFTTNAASIMNKIVNA</sequence>